<feature type="transmembrane region" description="Helical" evidence="1">
    <location>
        <begin position="68"/>
        <end position="89"/>
    </location>
</feature>
<feature type="transmembrane region" description="Helical" evidence="1">
    <location>
        <begin position="140"/>
        <end position="160"/>
    </location>
</feature>
<dbReference type="EMBL" id="LR824641">
    <property type="protein sequence ID" value="CAD0343643.1"/>
    <property type="molecule type" value="Genomic_DNA"/>
</dbReference>
<keyword evidence="1" id="KW-0472">Membrane</keyword>
<protein>
    <submittedName>
        <fullName evidence="3">Uncharacterized protein</fullName>
    </submittedName>
</protein>
<gene>
    <name evidence="3" type="ORF">XSP_004064</name>
</gene>
<feature type="transmembrane region" description="Helical" evidence="1">
    <location>
        <begin position="18"/>
        <end position="36"/>
    </location>
</feature>
<keyword evidence="1" id="KW-1133">Transmembrane helix</keyword>
<dbReference type="GeneID" id="79391356"/>
<accession>A0A8E4H3Z6</accession>
<dbReference type="Proteomes" id="UP000515493">
    <property type="component" value="Chromosome"/>
</dbReference>
<evidence type="ECO:0000313" key="2">
    <source>
        <dbReference type="EMBL" id="CAD0343643.1"/>
    </source>
</evidence>
<dbReference type="AlphaFoldDB" id="A0A8E4H3Z6"/>
<keyword evidence="1" id="KW-0812">Transmembrane</keyword>
<sequence length="221" mass="24823">MSALDNLSSKYLDEVSSLIPMSSVGAFLFGIAFFSATDESDGSRWLDLLAMKYERVWFLRDLLLAQDIWRIVLIIFLSLIGAVLSRAIAIRALSRGMHTNSLEIIRVFDKARDVSEKRGSEASFEVEATKSWRARRMRGVWNIFKMSSFLFSIGLISIASFKIIDVGIGISIVVLASFLSVRFSIRYLNACLPERIFLDSAVGLLAPKVVEELRQSVETNK</sequence>
<dbReference type="RefSeq" id="WP_146098340.1">
    <property type="nucleotide sequence ID" value="NZ_JAASRB010000002.1"/>
</dbReference>
<reference evidence="3 4" key="1">
    <citation type="submission" date="2020-07" db="EMBL/GenBank/DDBJ databases">
        <authorList>
            <person name="Teixeira M."/>
        </authorList>
    </citation>
    <scope>NUCLEOTIDE SEQUENCE [LARGE SCALE GENOMIC DNA]</scope>
    <source>
        <strain evidence="3">1</strain>
        <strain evidence="2">Xanthomonas sp. CPBF 367</strain>
    </source>
</reference>
<feature type="transmembrane region" description="Helical" evidence="1">
    <location>
        <begin position="166"/>
        <end position="185"/>
    </location>
</feature>
<dbReference type="KEGG" id="xeu:XSP_004064"/>
<proteinExistence type="predicted"/>
<dbReference type="EMBL" id="LR861803">
    <property type="protein sequence ID" value="CAD1797638.1"/>
    <property type="molecule type" value="Genomic_DNA"/>
</dbReference>
<evidence type="ECO:0000313" key="3">
    <source>
        <dbReference type="EMBL" id="CAD1797638.1"/>
    </source>
</evidence>
<evidence type="ECO:0000256" key="1">
    <source>
        <dbReference type="SAM" id="Phobius"/>
    </source>
</evidence>
<organism evidence="3 4">
    <name type="scientific">Xanthomonas euroxanthea</name>
    <dbReference type="NCBI Taxonomy" id="2259622"/>
    <lineage>
        <taxon>Bacteria</taxon>
        <taxon>Pseudomonadati</taxon>
        <taxon>Pseudomonadota</taxon>
        <taxon>Gammaproteobacteria</taxon>
        <taxon>Lysobacterales</taxon>
        <taxon>Lysobacteraceae</taxon>
        <taxon>Xanthomonas</taxon>
    </lineage>
</organism>
<evidence type="ECO:0000313" key="4">
    <source>
        <dbReference type="Proteomes" id="UP000515493"/>
    </source>
</evidence>
<name>A0A8E4H3Z6_9XANT</name>